<reference evidence="1" key="1">
    <citation type="submission" date="2010-07" db="EMBL/GenBank/DDBJ databases">
        <title>Complete sequence of Clostridium saccharolyticum WM1.</title>
        <authorList>
            <consortium name="US DOE Joint Genome Institute"/>
            <person name="Lucas S."/>
            <person name="Copeland A."/>
            <person name="Lapidus A."/>
            <person name="Cheng J.-F."/>
            <person name="Bruce D."/>
            <person name="Goodwin L."/>
            <person name="Pitluck S."/>
            <person name="Chertkov O."/>
            <person name="Detter J.C."/>
            <person name="Han C."/>
            <person name="Tapia R."/>
            <person name="Land M."/>
            <person name="Hauser L."/>
            <person name="Chang Y.-J."/>
            <person name="Jeffries C."/>
            <person name="Kyrpides N."/>
            <person name="Ivanova N."/>
            <person name="Mikhailova N."/>
            <person name="Mouttaki H."/>
            <person name="Lin L."/>
            <person name="Zhou J."/>
            <person name="Hemme C.L."/>
            <person name="Woyke T."/>
        </authorList>
    </citation>
    <scope>NUCLEOTIDE SEQUENCE [LARGE SCALE GENOMIC DNA]</scope>
    <source>
        <strain evidence="1">WM1</strain>
    </source>
</reference>
<proteinExistence type="predicted"/>
<dbReference type="EMBL" id="CP002109">
    <property type="protein sequence ID" value="ADL04798.1"/>
    <property type="molecule type" value="Genomic_DNA"/>
</dbReference>
<name>D9R2E8_LACSW</name>
<organism evidence="1 2">
    <name type="scientific">Lacrimispora saccharolytica (strain ATCC 35040 / DSM 2544 / NRCC 2533 / WM1)</name>
    <name type="common">Clostridium saccharolyticum</name>
    <dbReference type="NCBI Taxonomy" id="610130"/>
    <lineage>
        <taxon>Bacteria</taxon>
        <taxon>Bacillati</taxon>
        <taxon>Bacillota</taxon>
        <taxon>Clostridia</taxon>
        <taxon>Lachnospirales</taxon>
        <taxon>Lachnospiraceae</taxon>
        <taxon>Lacrimispora</taxon>
    </lineage>
</organism>
<dbReference type="HOGENOM" id="CLU_3097595_0_0_9"/>
<protein>
    <submittedName>
        <fullName evidence="1">Uncharacterized protein</fullName>
    </submittedName>
</protein>
<dbReference type="PaxDb" id="610130-Closa_2220"/>
<evidence type="ECO:0000313" key="1">
    <source>
        <dbReference type="EMBL" id="ADL04798.1"/>
    </source>
</evidence>
<evidence type="ECO:0000313" key="2">
    <source>
        <dbReference type="Proteomes" id="UP000001662"/>
    </source>
</evidence>
<gene>
    <name evidence="1" type="ordered locus">Closa_2220</name>
</gene>
<accession>D9R2E8</accession>
<dbReference type="Proteomes" id="UP000001662">
    <property type="component" value="Chromosome"/>
</dbReference>
<keyword evidence="2" id="KW-1185">Reference proteome</keyword>
<sequence>MEVKVAWESGKTKDFTETAAPVTEKWTRPYLTFFSSAFRNFILLQSVKHLR</sequence>
<dbReference type="AlphaFoldDB" id="D9R2E8"/>
<dbReference type="KEGG" id="csh:Closa_2220"/>